<dbReference type="AlphaFoldDB" id="A0A1U8QAK7"/>
<dbReference type="KEGG" id="nnu:109115470"/>
<protein>
    <submittedName>
        <fullName evidence="4">Uncharacterized protein LOC109115470</fullName>
    </submittedName>
</protein>
<name>A0A1U8QAK7_NELNU</name>
<organism evidence="3 4">
    <name type="scientific">Nelumbo nucifera</name>
    <name type="common">Sacred lotus</name>
    <dbReference type="NCBI Taxonomy" id="4432"/>
    <lineage>
        <taxon>Eukaryota</taxon>
        <taxon>Viridiplantae</taxon>
        <taxon>Streptophyta</taxon>
        <taxon>Embryophyta</taxon>
        <taxon>Tracheophyta</taxon>
        <taxon>Spermatophyta</taxon>
        <taxon>Magnoliopsida</taxon>
        <taxon>Proteales</taxon>
        <taxon>Nelumbonaceae</taxon>
        <taxon>Nelumbo</taxon>
    </lineage>
</organism>
<dbReference type="Proteomes" id="UP000189703">
    <property type="component" value="Unplaced"/>
</dbReference>
<sequence length="723" mass="80705">MLLRTASISSGMITTVKLDGTNFLEWSQSAKLTITGRGKLGFITRREVKSSPKDPKFVRWEQDNSLVMSWLICSMQPHIARNYMFLPYAKDIWNGVVATYSQVNNTARVDQRREACNMRQGERFVATYFSSLQSIWEEMDHLKSLVWKDPKDGLNPEFDFTRQHILSAGVVSLATAYSLVQGEESRRTAMMQSSVSDHSAFISSRPKQNTSKHPIVEKVEDVICEYCKKPRHTKERCWKLNPHLKPEKYKTGKKGNAHLATIGNDAQPLDVLDSSNVMDKLRNILLQLEKGGTSSSSGSRLSNLSSSYAKIGTALACSTSFSPWVVDSRASAHMTGMPSHFTSYKLTLGKGKITDLSMGKTIGSGHEVGGVYLLDGPSEHGLSSQTESYSNEKMSLLKLWHRRLGHMSINSVNPSLQGENASEDRTPFCLPIPTSVLPSLPTSIPFPPSPPSPPLVYRPRSWQQFFIRRSKRVAPEAECPSLSDSPNSGNLEPPDNPIIDSNLDLPIAIRKGKRTCSKYPITNYVSYDALSPSYCAYISAISSVSSPRSVTEAMHCPHSKEAMNQEMEALMKNQTWEVVPKDKILVGCKWRSKKQSVVARSSAEVGYRAMAHGVSELLWLKTLLTEMGIQADVPMRLYCDNQAAINIAHNPVQHGRTKHIEVDRHFTRERIASEEICLPFVRLENQLADCLTKSVHHPKFAKNLAKLCMIDIYVQLEGGVENG</sequence>
<evidence type="ECO:0000259" key="2">
    <source>
        <dbReference type="Pfam" id="PF14244"/>
    </source>
</evidence>
<dbReference type="InterPro" id="IPR029472">
    <property type="entry name" value="Copia-like_N"/>
</dbReference>
<feature type="region of interest" description="Disordered" evidence="1">
    <location>
        <begin position="477"/>
        <end position="496"/>
    </location>
</feature>
<reference evidence="4" key="1">
    <citation type="submission" date="2025-08" db="UniProtKB">
        <authorList>
            <consortium name="RefSeq"/>
        </authorList>
    </citation>
    <scope>IDENTIFICATION</scope>
</reference>
<dbReference type="InParanoid" id="A0A1U8QAK7"/>
<dbReference type="RefSeq" id="XP_019055115.1">
    <property type="nucleotide sequence ID" value="XM_019199570.1"/>
</dbReference>
<dbReference type="OrthoDB" id="1750575at2759"/>
<dbReference type="Pfam" id="PF14244">
    <property type="entry name" value="Retrotran_gag_3"/>
    <property type="match status" value="1"/>
</dbReference>
<evidence type="ECO:0000313" key="3">
    <source>
        <dbReference type="Proteomes" id="UP000189703"/>
    </source>
</evidence>
<dbReference type="OMA" id="ANIPHIY"/>
<dbReference type="PANTHER" id="PTHR37610">
    <property type="entry name" value="CCHC-TYPE DOMAIN-CONTAINING PROTEIN"/>
    <property type="match status" value="1"/>
</dbReference>
<evidence type="ECO:0000313" key="4">
    <source>
        <dbReference type="RefSeq" id="XP_019055115.1"/>
    </source>
</evidence>
<gene>
    <name evidence="4" type="primary">LOC109115470</name>
</gene>
<feature type="domain" description="Retrotransposon Copia-like N-terminal" evidence="2">
    <location>
        <begin position="10"/>
        <end position="43"/>
    </location>
</feature>
<dbReference type="CDD" id="cd09272">
    <property type="entry name" value="RNase_HI_RT_Ty1"/>
    <property type="match status" value="1"/>
</dbReference>
<dbReference type="PANTHER" id="PTHR37610:SF75">
    <property type="entry name" value="RETROTRANSPOSON COPIA-LIKE N-TERMINAL DOMAIN-CONTAINING PROTEIN"/>
    <property type="match status" value="1"/>
</dbReference>
<keyword evidence="3" id="KW-1185">Reference proteome</keyword>
<proteinExistence type="predicted"/>
<evidence type="ECO:0000256" key="1">
    <source>
        <dbReference type="SAM" id="MobiDB-lite"/>
    </source>
</evidence>
<accession>A0A1U8QAK7</accession>
<dbReference type="GeneID" id="109115470"/>